<dbReference type="SUPFAM" id="SSF47384">
    <property type="entry name" value="Homodimeric domain of signal transducing histidine kinase"/>
    <property type="match status" value="1"/>
</dbReference>
<dbReference type="Pfam" id="PF00512">
    <property type="entry name" value="HisKA"/>
    <property type="match status" value="1"/>
</dbReference>
<dbReference type="Gene3D" id="3.30.565.10">
    <property type="entry name" value="Histidine kinase-like ATPase, C-terminal domain"/>
    <property type="match status" value="1"/>
</dbReference>
<feature type="domain" description="Histidine kinase" evidence="11">
    <location>
        <begin position="175"/>
        <end position="388"/>
    </location>
</feature>
<dbReference type="SUPFAM" id="SSF55874">
    <property type="entry name" value="ATPase domain of HSP90 chaperone/DNA topoisomerase II/histidine kinase"/>
    <property type="match status" value="1"/>
</dbReference>
<evidence type="ECO:0000256" key="6">
    <source>
        <dbReference type="ARBA" id="ARBA00022692"/>
    </source>
</evidence>
<evidence type="ECO:0000313" key="14">
    <source>
        <dbReference type="Proteomes" id="UP001058860"/>
    </source>
</evidence>
<feature type="transmembrane region" description="Helical" evidence="10">
    <location>
        <begin position="29"/>
        <end position="51"/>
    </location>
</feature>
<keyword evidence="4" id="KW-0597">Phosphoprotein</keyword>
<dbReference type="InterPro" id="IPR036890">
    <property type="entry name" value="HATPase_C_sf"/>
</dbReference>
<dbReference type="CDD" id="cd00082">
    <property type="entry name" value="HisKA"/>
    <property type="match status" value="1"/>
</dbReference>
<dbReference type="InterPro" id="IPR036097">
    <property type="entry name" value="HisK_dim/P_sf"/>
</dbReference>
<proteinExistence type="predicted"/>
<comment type="catalytic activity">
    <reaction evidence="1">
        <text>ATP + protein L-histidine = ADP + protein N-phospho-L-histidine.</text>
        <dbReference type="EC" id="2.7.13.3"/>
    </reaction>
</comment>
<feature type="transmembrane region" description="Helical" evidence="10">
    <location>
        <begin position="63"/>
        <end position="86"/>
    </location>
</feature>
<comment type="subcellular location">
    <subcellularLocation>
        <location evidence="2">Cell membrane</location>
    </subcellularLocation>
</comment>
<dbReference type="InterPro" id="IPR005467">
    <property type="entry name" value="His_kinase_dom"/>
</dbReference>
<dbReference type="GO" id="GO:0016301">
    <property type="term" value="F:kinase activity"/>
    <property type="evidence" value="ECO:0007669"/>
    <property type="project" value="UniProtKB-KW"/>
</dbReference>
<evidence type="ECO:0000256" key="3">
    <source>
        <dbReference type="ARBA" id="ARBA00012438"/>
    </source>
</evidence>
<dbReference type="PROSITE" id="PS50885">
    <property type="entry name" value="HAMP"/>
    <property type="match status" value="1"/>
</dbReference>
<dbReference type="PANTHER" id="PTHR43547:SF2">
    <property type="entry name" value="HYBRID SIGNAL TRANSDUCTION HISTIDINE KINASE C"/>
    <property type="match status" value="1"/>
</dbReference>
<dbReference type="InterPro" id="IPR004358">
    <property type="entry name" value="Sig_transdc_His_kin-like_C"/>
</dbReference>
<evidence type="ECO:0000256" key="7">
    <source>
        <dbReference type="ARBA" id="ARBA00022777"/>
    </source>
</evidence>
<dbReference type="RefSeq" id="WP_353863222.1">
    <property type="nucleotide sequence ID" value="NZ_CP088295.1"/>
</dbReference>
<keyword evidence="5" id="KW-0808">Transferase</keyword>
<evidence type="ECO:0000259" key="12">
    <source>
        <dbReference type="PROSITE" id="PS50885"/>
    </source>
</evidence>
<keyword evidence="8 10" id="KW-1133">Transmembrane helix</keyword>
<gene>
    <name evidence="13" type="ORF">LRS13_18705</name>
</gene>
<dbReference type="Gene3D" id="1.10.287.130">
    <property type="match status" value="1"/>
</dbReference>
<dbReference type="EC" id="2.7.13.3" evidence="3"/>
<feature type="domain" description="HAMP" evidence="12">
    <location>
        <begin position="115"/>
        <end position="167"/>
    </location>
</feature>
<dbReference type="CDD" id="cd00075">
    <property type="entry name" value="HATPase"/>
    <property type="match status" value="1"/>
</dbReference>
<evidence type="ECO:0000256" key="9">
    <source>
        <dbReference type="ARBA" id="ARBA00023012"/>
    </source>
</evidence>
<dbReference type="PROSITE" id="PS50109">
    <property type="entry name" value="HIS_KIN"/>
    <property type="match status" value="1"/>
</dbReference>
<evidence type="ECO:0000256" key="2">
    <source>
        <dbReference type="ARBA" id="ARBA00004236"/>
    </source>
</evidence>
<keyword evidence="9" id="KW-0902">Two-component regulatory system</keyword>
<dbReference type="SMART" id="SM00387">
    <property type="entry name" value="HATPase_c"/>
    <property type="match status" value="1"/>
</dbReference>
<name>A0ABY5PDF5_9ACTN</name>
<evidence type="ECO:0000256" key="5">
    <source>
        <dbReference type="ARBA" id="ARBA00022679"/>
    </source>
</evidence>
<keyword evidence="6 10" id="KW-0812">Transmembrane</keyword>
<evidence type="ECO:0000259" key="11">
    <source>
        <dbReference type="PROSITE" id="PS50109"/>
    </source>
</evidence>
<dbReference type="PRINTS" id="PR00344">
    <property type="entry name" value="BCTRLSENSOR"/>
</dbReference>
<dbReference type="InterPro" id="IPR003594">
    <property type="entry name" value="HATPase_dom"/>
</dbReference>
<keyword evidence="14" id="KW-1185">Reference proteome</keyword>
<dbReference type="SMART" id="SM00388">
    <property type="entry name" value="HisKA"/>
    <property type="match status" value="1"/>
</dbReference>
<sequence length="388" mass="41220">MMRALSIALGTALLLAGLAWTVYDSHAAWVTFVAFGALGVVTVIAGQALAARRERLGGLRRQALTVGVLVAVQTAIVTALFIELMFVSPHDAFFTALVVVDAAVLGLVTTWAFGRRALHDIDATRATLGAATDGRRDVRTGVEGGGELADLAADVDAMISRLDGEERARRSLVAAVSHDLRTPITSLQLLADAIQDGVVDDTTARDYAARMSTHVRALSALIDDLFELSRLESGELRWSMQQVALGELVRDTVEAMRPEADAADVRVRAVIEADDPFAAGDPARLQRVLFNLIQNAIRHTPADGTVTVRTTRVGDAVEIEVADDGSGIPEAQRDLVFEPFHRADPSRTDGGAGLGLAISRAIVEAHGGRIWIADADVGTAVRVRLTAA</sequence>
<keyword evidence="7 13" id="KW-0418">Kinase</keyword>
<dbReference type="InterPro" id="IPR003660">
    <property type="entry name" value="HAMP_dom"/>
</dbReference>
<organism evidence="13 14">
    <name type="scientific">Svornostia abyssi</name>
    <dbReference type="NCBI Taxonomy" id="2898438"/>
    <lineage>
        <taxon>Bacteria</taxon>
        <taxon>Bacillati</taxon>
        <taxon>Actinomycetota</taxon>
        <taxon>Thermoleophilia</taxon>
        <taxon>Solirubrobacterales</taxon>
        <taxon>Baekduiaceae</taxon>
        <taxon>Svornostia</taxon>
    </lineage>
</organism>
<dbReference type="Pfam" id="PF02518">
    <property type="entry name" value="HATPase_c"/>
    <property type="match status" value="1"/>
</dbReference>
<evidence type="ECO:0000256" key="4">
    <source>
        <dbReference type="ARBA" id="ARBA00022553"/>
    </source>
</evidence>
<dbReference type="InterPro" id="IPR003661">
    <property type="entry name" value="HisK_dim/P_dom"/>
</dbReference>
<evidence type="ECO:0000256" key="10">
    <source>
        <dbReference type="SAM" id="Phobius"/>
    </source>
</evidence>
<feature type="transmembrane region" description="Helical" evidence="10">
    <location>
        <begin position="92"/>
        <end position="113"/>
    </location>
</feature>
<dbReference type="Proteomes" id="UP001058860">
    <property type="component" value="Chromosome"/>
</dbReference>
<reference evidence="14" key="1">
    <citation type="submission" date="2021-11" db="EMBL/GenBank/DDBJ databases">
        <title>Cultivation dependent microbiological survey of springs from the worlds oldest radium mine currently devoted to the extraction of radon-saturated water.</title>
        <authorList>
            <person name="Kapinusova G."/>
            <person name="Smrhova T."/>
            <person name="Strejcek M."/>
            <person name="Suman J."/>
            <person name="Jani K."/>
            <person name="Pajer P."/>
            <person name="Uhlik O."/>
        </authorList>
    </citation>
    <scope>NUCLEOTIDE SEQUENCE [LARGE SCALE GENOMIC DNA]</scope>
    <source>
        <strain evidence="14">J379</strain>
    </source>
</reference>
<evidence type="ECO:0000256" key="1">
    <source>
        <dbReference type="ARBA" id="ARBA00000085"/>
    </source>
</evidence>
<evidence type="ECO:0000256" key="8">
    <source>
        <dbReference type="ARBA" id="ARBA00022989"/>
    </source>
</evidence>
<dbReference type="EMBL" id="CP088295">
    <property type="protein sequence ID" value="UUY02700.1"/>
    <property type="molecule type" value="Genomic_DNA"/>
</dbReference>
<dbReference type="PANTHER" id="PTHR43547">
    <property type="entry name" value="TWO-COMPONENT HISTIDINE KINASE"/>
    <property type="match status" value="1"/>
</dbReference>
<keyword evidence="10" id="KW-0472">Membrane</keyword>
<protein>
    <recommendedName>
        <fullName evidence="3">histidine kinase</fullName>
        <ecNumber evidence="3">2.7.13.3</ecNumber>
    </recommendedName>
</protein>
<evidence type="ECO:0000313" key="13">
    <source>
        <dbReference type="EMBL" id="UUY02700.1"/>
    </source>
</evidence>
<accession>A0ABY5PDF5</accession>